<dbReference type="Proteomes" id="UP000294844">
    <property type="component" value="Unassembled WGS sequence"/>
</dbReference>
<evidence type="ECO:0000313" key="4">
    <source>
        <dbReference type="Proteomes" id="UP000295685"/>
    </source>
</evidence>
<proteinExistence type="predicted"/>
<keyword evidence="3" id="KW-1185">Reference proteome</keyword>
<sequence>MASFGLRIYAKVRHEFRSELAAKTVNTNFSKIASRFPADTLTVNPDYPAGTCVHLHMTATHMQLSKAKCGAPDNNYFVIQQVRQHTDCVSDTEQRYWDTNTADGGEWTACLDYYWTRSSCLSIGKYEATRVKCDDRSHPNREKPLSVILNTTTNAGCPTGGFPHAVRKFTICTATQK</sequence>
<dbReference type="EMBL" id="PECM01000001">
    <property type="protein sequence ID" value="TEA09250.1"/>
    <property type="molecule type" value="Genomic_DNA"/>
</dbReference>
<gene>
    <name evidence="2" type="ORF">CCUG60883_00011</name>
    <name evidence="1" type="ORF">CCUG60885_03070</name>
</gene>
<dbReference type="Proteomes" id="UP000295685">
    <property type="component" value="Unassembled WGS sequence"/>
</dbReference>
<evidence type="ECO:0000313" key="3">
    <source>
        <dbReference type="Proteomes" id="UP000294844"/>
    </source>
</evidence>
<dbReference type="EMBL" id="PECK01000006">
    <property type="protein sequence ID" value="TDZ93467.1"/>
    <property type="molecule type" value="Genomic_DNA"/>
</dbReference>
<evidence type="ECO:0000313" key="2">
    <source>
        <dbReference type="EMBL" id="TEA09250.1"/>
    </source>
</evidence>
<comment type="caution">
    <text evidence="1">The sequence shown here is derived from an EMBL/GenBank/DDBJ whole genome shotgun (WGS) entry which is preliminary data.</text>
</comment>
<accession>A0A4R8SDD3</accession>
<name>A0A4R8SDD3_9MYCO</name>
<organism evidence="1 4">
    <name type="scientific">Mycobacteroides salmoniphilum</name>
    <dbReference type="NCBI Taxonomy" id="404941"/>
    <lineage>
        <taxon>Bacteria</taxon>
        <taxon>Bacillati</taxon>
        <taxon>Actinomycetota</taxon>
        <taxon>Actinomycetes</taxon>
        <taxon>Mycobacteriales</taxon>
        <taxon>Mycobacteriaceae</taxon>
        <taxon>Mycobacteroides</taxon>
    </lineage>
</organism>
<dbReference type="AlphaFoldDB" id="A0A4R8SDD3"/>
<reference evidence="3 4" key="1">
    <citation type="journal article" date="2019" name="Sci. Rep.">
        <title>Extended insight into the Mycobacterium chelonae-abscessus complex through whole genome sequencing of Mycobacterium salmoniphilum outbreak and Mycobacterium salmoniphilum-like strains.</title>
        <authorList>
            <person name="Behra P.R.K."/>
            <person name="Das S."/>
            <person name="Pettersson B.M.F."/>
            <person name="Shirreff L."/>
            <person name="DuCote T."/>
            <person name="Jacobsson K.G."/>
            <person name="Ennis D.G."/>
            <person name="Kirsebom L.A."/>
        </authorList>
    </citation>
    <scope>NUCLEOTIDE SEQUENCE [LARGE SCALE GENOMIC DNA]</scope>
    <source>
        <strain evidence="2 3">CCUG 60883</strain>
        <strain evidence="1 4">CCUG 60885</strain>
    </source>
</reference>
<evidence type="ECO:0000313" key="1">
    <source>
        <dbReference type="EMBL" id="TDZ93467.1"/>
    </source>
</evidence>
<protein>
    <submittedName>
        <fullName evidence="1">Uncharacterized protein</fullName>
    </submittedName>
</protein>